<protein>
    <submittedName>
        <fullName evidence="9">ABC transporter permease subunit</fullName>
    </submittedName>
</protein>
<keyword evidence="2 7" id="KW-0813">Transport</keyword>
<dbReference type="RefSeq" id="WP_168988973.1">
    <property type="nucleotide sequence ID" value="NZ_CAWPHM010000010.1"/>
</dbReference>
<dbReference type="GO" id="GO:0055085">
    <property type="term" value="P:transmembrane transport"/>
    <property type="evidence" value="ECO:0007669"/>
    <property type="project" value="InterPro"/>
</dbReference>
<dbReference type="PANTHER" id="PTHR30183">
    <property type="entry name" value="MOLYBDENUM TRANSPORT SYSTEM PERMEASE PROTEIN MODB"/>
    <property type="match status" value="1"/>
</dbReference>
<feature type="transmembrane region" description="Helical" evidence="7">
    <location>
        <begin position="474"/>
        <end position="492"/>
    </location>
</feature>
<name>A0A972JCA7_9RHOO</name>
<dbReference type="EMBL" id="WTVM01000109">
    <property type="protein sequence ID" value="NMG04297.1"/>
    <property type="molecule type" value="Genomic_DNA"/>
</dbReference>
<feature type="transmembrane region" description="Helical" evidence="7">
    <location>
        <begin position="59"/>
        <end position="83"/>
    </location>
</feature>
<feature type="transmembrane region" description="Helical" evidence="7">
    <location>
        <begin position="148"/>
        <end position="167"/>
    </location>
</feature>
<feature type="transmembrane region" description="Helical" evidence="7">
    <location>
        <begin position="373"/>
        <end position="396"/>
    </location>
</feature>
<dbReference type="SUPFAM" id="SSF161098">
    <property type="entry name" value="MetI-like"/>
    <property type="match status" value="2"/>
</dbReference>
<keyword evidence="5 7" id="KW-1133">Transmembrane helix</keyword>
<feature type="transmembrane region" description="Helical" evidence="7">
    <location>
        <begin position="295"/>
        <end position="321"/>
    </location>
</feature>
<dbReference type="Pfam" id="PF00528">
    <property type="entry name" value="BPD_transp_1"/>
    <property type="match status" value="1"/>
</dbReference>
<comment type="caution">
    <text evidence="9">The sequence shown here is derived from an EMBL/GenBank/DDBJ whole genome shotgun (WGS) entry which is preliminary data.</text>
</comment>
<evidence type="ECO:0000256" key="5">
    <source>
        <dbReference type="ARBA" id="ARBA00022989"/>
    </source>
</evidence>
<dbReference type="Gene3D" id="1.10.3720.10">
    <property type="entry name" value="MetI-like"/>
    <property type="match status" value="2"/>
</dbReference>
<dbReference type="PROSITE" id="PS50928">
    <property type="entry name" value="ABC_TM1"/>
    <property type="match status" value="2"/>
</dbReference>
<dbReference type="InterPro" id="IPR035906">
    <property type="entry name" value="MetI-like_sf"/>
</dbReference>
<evidence type="ECO:0000256" key="6">
    <source>
        <dbReference type="ARBA" id="ARBA00023136"/>
    </source>
</evidence>
<keyword evidence="4 7" id="KW-0812">Transmembrane</keyword>
<comment type="similarity">
    <text evidence="7">Belongs to the binding-protein-dependent transport system permease family.</text>
</comment>
<proteinExistence type="inferred from homology"/>
<feature type="transmembrane region" description="Helical" evidence="7">
    <location>
        <begin position="247"/>
        <end position="265"/>
    </location>
</feature>
<gene>
    <name evidence="9" type="ORF">GPA21_15170</name>
</gene>
<feature type="transmembrane region" description="Helical" evidence="7">
    <location>
        <begin position="525"/>
        <end position="543"/>
    </location>
</feature>
<feature type="transmembrane region" description="Helical" evidence="7">
    <location>
        <begin position="416"/>
        <end position="439"/>
    </location>
</feature>
<feature type="domain" description="ABC transmembrane type-1" evidence="8">
    <location>
        <begin position="337"/>
        <end position="543"/>
    </location>
</feature>
<organism evidence="9 10">
    <name type="scientific">Azoarcus taiwanensis</name>
    <dbReference type="NCBI Taxonomy" id="666964"/>
    <lineage>
        <taxon>Bacteria</taxon>
        <taxon>Pseudomonadati</taxon>
        <taxon>Pseudomonadota</taxon>
        <taxon>Betaproteobacteria</taxon>
        <taxon>Rhodocyclales</taxon>
        <taxon>Zoogloeaceae</taxon>
        <taxon>Azoarcus</taxon>
    </lineage>
</organism>
<dbReference type="InterPro" id="IPR000515">
    <property type="entry name" value="MetI-like"/>
</dbReference>
<evidence type="ECO:0000256" key="4">
    <source>
        <dbReference type="ARBA" id="ARBA00022692"/>
    </source>
</evidence>
<feature type="transmembrane region" description="Helical" evidence="7">
    <location>
        <begin position="341"/>
        <end position="361"/>
    </location>
</feature>
<dbReference type="GO" id="GO:0005886">
    <property type="term" value="C:plasma membrane"/>
    <property type="evidence" value="ECO:0007669"/>
    <property type="project" value="UniProtKB-SubCell"/>
</dbReference>
<feature type="transmembrane region" description="Helical" evidence="7">
    <location>
        <begin position="95"/>
        <end position="115"/>
    </location>
</feature>
<comment type="subcellular location">
    <subcellularLocation>
        <location evidence="1 7">Cell membrane</location>
        <topology evidence="1 7">Multi-pass membrane protein</topology>
    </subcellularLocation>
</comment>
<keyword evidence="10" id="KW-1185">Reference proteome</keyword>
<dbReference type="CDD" id="cd06261">
    <property type="entry name" value="TM_PBP2"/>
    <property type="match status" value="2"/>
</dbReference>
<dbReference type="AlphaFoldDB" id="A0A972JCA7"/>
<evidence type="ECO:0000256" key="7">
    <source>
        <dbReference type="RuleBase" id="RU363032"/>
    </source>
</evidence>
<sequence>MKASATLRKFITGWSALTVFGFIVAVLIAMPVLSVFSNVLVAGTSDTWSHMAQTVLPEFIRNTIILCFGVGLGVSSIGITAAWLTTMHDFPGRRFFEWALVLPLAVPAYVMAYAYTDFLQFVGPVQSWLRETFGWRAGDYWFPDVRSVGGAVAMFVFVLYPYVYLLARTAFLERAGGMLEAGRSLGLGAWRCFFQVSLPLARPALVAGTALALMETLADYGTVAYFGVQTFTTGIYRAWFSLGDRTAAAQLAALLLGFVILVLVLEHLSRGRARFNNTSRQAGPPARIELVGARAWLASFACFMPLLLGFLLPGGLLLHMALIEGDAQFGPRFLTLARNSFLLAAVSAVLAVGIAVLLAYASRLARSPVPAAANRIVGLGYAVPGSVIAVGVLIPVTRLDHFIASGWESVFGVNPGLVLTGGIAALVYAYLTRFLAIALHTVDSRLGKITPSMDDASRSLGHGKFATLRRVHIPLLRGSLLTAGLLVFVDVMKELPATLVMRPFNFDTLATQAHTLAADERLAEASTAALTIVAVGLVPMFILSRQIVKTRGAGRARAATVTPEAAPLTRDGMVS</sequence>
<dbReference type="Proteomes" id="UP000599523">
    <property type="component" value="Unassembled WGS sequence"/>
</dbReference>
<evidence type="ECO:0000256" key="1">
    <source>
        <dbReference type="ARBA" id="ARBA00004651"/>
    </source>
</evidence>
<keyword evidence="3" id="KW-1003">Cell membrane</keyword>
<evidence type="ECO:0000313" key="10">
    <source>
        <dbReference type="Proteomes" id="UP000599523"/>
    </source>
</evidence>
<evidence type="ECO:0000313" key="9">
    <source>
        <dbReference type="EMBL" id="NMG04297.1"/>
    </source>
</evidence>
<accession>A0A972JCA7</accession>
<feature type="transmembrane region" description="Helical" evidence="7">
    <location>
        <begin position="12"/>
        <end position="39"/>
    </location>
</feature>
<feature type="domain" description="ABC transmembrane type-1" evidence="8">
    <location>
        <begin position="60"/>
        <end position="269"/>
    </location>
</feature>
<evidence type="ECO:0000256" key="2">
    <source>
        <dbReference type="ARBA" id="ARBA00022448"/>
    </source>
</evidence>
<dbReference type="PANTHER" id="PTHR30183:SF2">
    <property type="entry name" value="IRON UTILIZATION PROTEIN"/>
    <property type="match status" value="1"/>
</dbReference>
<dbReference type="FunFam" id="1.10.3720.10:FF:000088">
    <property type="entry name" value="Iron(III) ABC transporter, permease protein"/>
    <property type="match status" value="1"/>
</dbReference>
<reference evidence="9" key="1">
    <citation type="submission" date="2019-12" db="EMBL/GenBank/DDBJ databases">
        <title>Comparative genomics gives insights into the taxonomy of the Azoarcus-Aromatoleum group and reveals separate origins of nif in the plant-associated Azoarcus and non-plant-associated Aromatoleum sub-groups.</title>
        <authorList>
            <person name="Lafos M."/>
            <person name="Maluk M."/>
            <person name="Batista M."/>
            <person name="Junghare M."/>
            <person name="Carmona M."/>
            <person name="Faoro H."/>
            <person name="Cruz L.M."/>
            <person name="Battistoni F."/>
            <person name="De Souza E."/>
            <person name="Pedrosa F."/>
            <person name="Chen W.-M."/>
            <person name="Poole P.S."/>
            <person name="Dixon R.A."/>
            <person name="James E.K."/>
        </authorList>
    </citation>
    <scope>NUCLEOTIDE SEQUENCE</scope>
    <source>
        <strain evidence="9">NSC3</strain>
    </source>
</reference>
<evidence type="ECO:0000256" key="3">
    <source>
        <dbReference type="ARBA" id="ARBA00022475"/>
    </source>
</evidence>
<evidence type="ECO:0000259" key="8">
    <source>
        <dbReference type="PROSITE" id="PS50928"/>
    </source>
</evidence>
<keyword evidence="6 7" id="KW-0472">Membrane</keyword>